<protein>
    <submittedName>
        <fullName evidence="1">Uncharacterized protein</fullName>
    </submittedName>
</protein>
<name>A0ABT3N4C8_9GAMM</name>
<evidence type="ECO:0000313" key="2">
    <source>
        <dbReference type="Proteomes" id="UP001209854"/>
    </source>
</evidence>
<keyword evidence="2" id="KW-1185">Reference proteome</keyword>
<dbReference type="Proteomes" id="UP001209854">
    <property type="component" value="Unassembled WGS sequence"/>
</dbReference>
<dbReference type="RefSeq" id="WP_262568795.1">
    <property type="nucleotide sequence ID" value="NZ_CP103299.1"/>
</dbReference>
<gene>
    <name evidence="1" type="ORF">NX722_28425</name>
</gene>
<organism evidence="1 2">
    <name type="scientific">Endozoicomonas gorgoniicola</name>
    <dbReference type="NCBI Taxonomy" id="1234144"/>
    <lineage>
        <taxon>Bacteria</taxon>
        <taxon>Pseudomonadati</taxon>
        <taxon>Pseudomonadota</taxon>
        <taxon>Gammaproteobacteria</taxon>
        <taxon>Oceanospirillales</taxon>
        <taxon>Endozoicomonadaceae</taxon>
        <taxon>Endozoicomonas</taxon>
    </lineage>
</organism>
<comment type="caution">
    <text evidence="1">The sequence shown here is derived from an EMBL/GenBank/DDBJ whole genome shotgun (WGS) entry which is preliminary data.</text>
</comment>
<reference evidence="1 2" key="1">
    <citation type="submission" date="2022-10" db="EMBL/GenBank/DDBJ databases">
        <title>High-quality genome sequences of two octocoral-associated bacteria, Endozoicomonas euniceicola EF212 and Endozoicomonas gorgoniicola PS125.</title>
        <authorList>
            <person name="Chiou Y.-J."/>
            <person name="Chen Y.-H."/>
        </authorList>
    </citation>
    <scope>NUCLEOTIDE SEQUENCE [LARGE SCALE GENOMIC DNA]</scope>
    <source>
        <strain evidence="1 2">PS125</strain>
    </source>
</reference>
<dbReference type="EMBL" id="JAPFCC010000002">
    <property type="protein sequence ID" value="MCW7556493.1"/>
    <property type="molecule type" value="Genomic_DNA"/>
</dbReference>
<accession>A0ABT3N4C8</accession>
<proteinExistence type="predicted"/>
<evidence type="ECO:0000313" key="1">
    <source>
        <dbReference type="EMBL" id="MCW7556493.1"/>
    </source>
</evidence>
<sequence length="64" mass="7343">MINKHSADWKAVEHWAQEKRNQAVARLIADNQSDKQRGIIAALDELMKLAEPDVRRNLTGTVQY</sequence>